<feature type="domain" description="BHLH" evidence="7">
    <location>
        <begin position="189"/>
        <end position="238"/>
    </location>
</feature>
<accession>A0A200Q156</accession>
<name>A0A200Q156_MACCD</name>
<dbReference type="InParanoid" id="A0A200Q156"/>
<feature type="region of interest" description="Disordered" evidence="6">
    <location>
        <begin position="57"/>
        <end position="117"/>
    </location>
</feature>
<dbReference type="PANTHER" id="PTHR45959">
    <property type="entry name" value="BHLH TRANSCRIPTION FACTOR"/>
    <property type="match status" value="1"/>
</dbReference>
<evidence type="ECO:0000256" key="5">
    <source>
        <dbReference type="SAM" id="Coils"/>
    </source>
</evidence>
<feature type="compositionally biased region" description="Low complexity" evidence="6">
    <location>
        <begin position="94"/>
        <end position="112"/>
    </location>
</feature>
<dbReference type="Pfam" id="PF22754">
    <property type="entry name" value="bHLH-TF_ACT-like_plant"/>
    <property type="match status" value="1"/>
</dbReference>
<dbReference type="InterPro" id="IPR052610">
    <property type="entry name" value="bHLH_transcription_regulator"/>
</dbReference>
<evidence type="ECO:0000256" key="3">
    <source>
        <dbReference type="ARBA" id="ARBA00023163"/>
    </source>
</evidence>
<keyword evidence="9" id="KW-1185">Reference proteome</keyword>
<feature type="coiled-coil region" evidence="5">
    <location>
        <begin position="228"/>
        <end position="255"/>
    </location>
</feature>
<dbReference type="InterPro" id="IPR054502">
    <property type="entry name" value="bHLH-TF_ACT-like_plant"/>
</dbReference>
<keyword evidence="5" id="KW-0175">Coiled coil</keyword>
<evidence type="ECO:0000313" key="9">
    <source>
        <dbReference type="Proteomes" id="UP000195402"/>
    </source>
</evidence>
<dbReference type="AlphaFoldDB" id="A0A200Q156"/>
<dbReference type="InterPro" id="IPR011598">
    <property type="entry name" value="bHLH_dom"/>
</dbReference>
<dbReference type="PANTHER" id="PTHR45959:SF2">
    <property type="entry name" value="BHLH TRANSCRIPTION FACTOR"/>
    <property type="match status" value="1"/>
</dbReference>
<dbReference type="OMA" id="SHAYDHI"/>
<keyword evidence="3" id="KW-0804">Transcription</keyword>
<dbReference type="GO" id="GO:0005634">
    <property type="term" value="C:nucleus"/>
    <property type="evidence" value="ECO:0007669"/>
    <property type="project" value="UniProtKB-SubCell"/>
</dbReference>
<evidence type="ECO:0000256" key="2">
    <source>
        <dbReference type="ARBA" id="ARBA00023015"/>
    </source>
</evidence>
<protein>
    <submittedName>
        <fullName evidence="8">Myc-type</fullName>
    </submittedName>
</protein>
<evidence type="ECO:0000259" key="7">
    <source>
        <dbReference type="PROSITE" id="PS50888"/>
    </source>
</evidence>
<dbReference type="GO" id="GO:0046983">
    <property type="term" value="F:protein dimerization activity"/>
    <property type="evidence" value="ECO:0007669"/>
    <property type="project" value="InterPro"/>
</dbReference>
<sequence length="370" mass="41325">METSSIRWLSELALMEDPNFIHQSEMNSFDDEFADQNIAAALVGNFQHYSFTSADSYSSYPPFSTTTTTTTTTSSLEASETQTGIDKPAKQLETESWNSSTTTTENLSTPPEASSYSPPKILSFGNSNSPAYPHDHQHLYGNNNLIVPLKPKEEYLVSSGNMNLMNQNYIVKAGQQGTKRPNSATKPPSHAYDHIMAERKRREKLSQRFIALSAIVPGLKKMDKASVLGDAIKYLKQLQEKVKTLEEQTAKKTVESVVFVNKKSRLSTDDDSSSSDESFANQSNETLPEIEAKVSDKNVLIRIHCEKRNGILVKTLAEVEKFHLTVVNSNVMVFGDSALNITVHAKMDVEFCMETKDLVRNLRSAFLQFM</sequence>
<gene>
    <name evidence="8" type="ORF">BVC80_277g1</name>
</gene>
<dbReference type="Proteomes" id="UP000195402">
    <property type="component" value="Unassembled WGS sequence"/>
</dbReference>
<comment type="subcellular location">
    <subcellularLocation>
        <location evidence="1">Nucleus</location>
    </subcellularLocation>
</comment>
<reference evidence="8 9" key="1">
    <citation type="journal article" date="2017" name="Mol. Plant">
        <title>The Genome of Medicinal Plant Macleaya cordata Provides New Insights into Benzylisoquinoline Alkaloids Metabolism.</title>
        <authorList>
            <person name="Liu X."/>
            <person name="Liu Y."/>
            <person name="Huang P."/>
            <person name="Ma Y."/>
            <person name="Qing Z."/>
            <person name="Tang Q."/>
            <person name="Cao H."/>
            <person name="Cheng P."/>
            <person name="Zheng Y."/>
            <person name="Yuan Z."/>
            <person name="Zhou Y."/>
            <person name="Liu J."/>
            <person name="Tang Z."/>
            <person name="Zhuo Y."/>
            <person name="Zhang Y."/>
            <person name="Yu L."/>
            <person name="Huang J."/>
            <person name="Yang P."/>
            <person name="Peng Q."/>
            <person name="Zhang J."/>
            <person name="Jiang W."/>
            <person name="Zhang Z."/>
            <person name="Lin K."/>
            <person name="Ro D.K."/>
            <person name="Chen X."/>
            <person name="Xiong X."/>
            <person name="Shang Y."/>
            <person name="Huang S."/>
            <person name="Zeng J."/>
        </authorList>
    </citation>
    <scope>NUCLEOTIDE SEQUENCE [LARGE SCALE GENOMIC DNA]</scope>
    <source>
        <strain evidence="9">cv. BLH2017</strain>
        <tissue evidence="8">Root</tissue>
    </source>
</reference>
<feature type="compositionally biased region" description="Low complexity" evidence="6">
    <location>
        <begin position="64"/>
        <end position="75"/>
    </location>
</feature>
<dbReference type="OrthoDB" id="690068at2759"/>
<dbReference type="Pfam" id="PF00010">
    <property type="entry name" value="HLH"/>
    <property type="match status" value="1"/>
</dbReference>
<evidence type="ECO:0000256" key="6">
    <source>
        <dbReference type="SAM" id="MobiDB-lite"/>
    </source>
</evidence>
<keyword evidence="2" id="KW-0805">Transcription regulation</keyword>
<evidence type="ECO:0000256" key="4">
    <source>
        <dbReference type="ARBA" id="ARBA00023242"/>
    </source>
</evidence>
<dbReference type="SMART" id="SM00353">
    <property type="entry name" value="HLH"/>
    <property type="match status" value="1"/>
</dbReference>
<evidence type="ECO:0000256" key="1">
    <source>
        <dbReference type="ARBA" id="ARBA00004123"/>
    </source>
</evidence>
<dbReference type="SUPFAM" id="SSF47459">
    <property type="entry name" value="HLH, helix-loop-helix DNA-binding domain"/>
    <property type="match status" value="1"/>
</dbReference>
<evidence type="ECO:0000313" key="8">
    <source>
        <dbReference type="EMBL" id="OVA04176.1"/>
    </source>
</evidence>
<proteinExistence type="predicted"/>
<dbReference type="CDD" id="cd11452">
    <property type="entry name" value="bHLH_AtNAI1_like"/>
    <property type="match status" value="1"/>
</dbReference>
<dbReference type="PROSITE" id="PS50888">
    <property type="entry name" value="BHLH"/>
    <property type="match status" value="1"/>
</dbReference>
<keyword evidence="4" id="KW-0539">Nucleus</keyword>
<organism evidence="8 9">
    <name type="scientific">Macleaya cordata</name>
    <name type="common">Five-seeded plume-poppy</name>
    <name type="synonym">Bocconia cordata</name>
    <dbReference type="NCBI Taxonomy" id="56857"/>
    <lineage>
        <taxon>Eukaryota</taxon>
        <taxon>Viridiplantae</taxon>
        <taxon>Streptophyta</taxon>
        <taxon>Embryophyta</taxon>
        <taxon>Tracheophyta</taxon>
        <taxon>Spermatophyta</taxon>
        <taxon>Magnoliopsida</taxon>
        <taxon>Ranunculales</taxon>
        <taxon>Papaveraceae</taxon>
        <taxon>Papaveroideae</taxon>
        <taxon>Macleaya</taxon>
    </lineage>
</organism>
<dbReference type="InterPro" id="IPR036638">
    <property type="entry name" value="HLH_DNA-bd_sf"/>
</dbReference>
<dbReference type="STRING" id="56857.A0A200Q156"/>
<dbReference type="FunCoup" id="A0A200Q156">
    <property type="interactions" value="75"/>
</dbReference>
<comment type="caution">
    <text evidence="8">The sequence shown here is derived from an EMBL/GenBank/DDBJ whole genome shotgun (WGS) entry which is preliminary data.</text>
</comment>
<dbReference type="Gene3D" id="4.10.280.10">
    <property type="entry name" value="Helix-loop-helix DNA-binding domain"/>
    <property type="match status" value="1"/>
</dbReference>
<dbReference type="EMBL" id="MVGT01003349">
    <property type="protein sequence ID" value="OVA04176.1"/>
    <property type="molecule type" value="Genomic_DNA"/>
</dbReference>